<evidence type="ECO:0000313" key="3">
    <source>
        <dbReference type="Proteomes" id="UP000499080"/>
    </source>
</evidence>
<organism evidence="2 3">
    <name type="scientific">Araneus ventricosus</name>
    <name type="common">Orbweaver spider</name>
    <name type="synonym">Epeira ventricosa</name>
    <dbReference type="NCBI Taxonomy" id="182803"/>
    <lineage>
        <taxon>Eukaryota</taxon>
        <taxon>Metazoa</taxon>
        <taxon>Ecdysozoa</taxon>
        <taxon>Arthropoda</taxon>
        <taxon>Chelicerata</taxon>
        <taxon>Arachnida</taxon>
        <taxon>Araneae</taxon>
        <taxon>Araneomorphae</taxon>
        <taxon>Entelegynae</taxon>
        <taxon>Araneoidea</taxon>
        <taxon>Araneidae</taxon>
        <taxon>Araneus</taxon>
    </lineage>
</organism>
<comment type="caution">
    <text evidence="2">The sequence shown here is derived from an EMBL/GenBank/DDBJ whole genome shotgun (WGS) entry which is preliminary data.</text>
</comment>
<reference evidence="2 3" key="1">
    <citation type="journal article" date="2019" name="Sci. Rep.">
        <title>Orb-weaving spider Araneus ventricosus genome elucidates the spidroin gene catalogue.</title>
        <authorList>
            <person name="Kono N."/>
            <person name="Nakamura H."/>
            <person name="Ohtoshi R."/>
            <person name="Moran D.A.P."/>
            <person name="Shinohara A."/>
            <person name="Yoshida Y."/>
            <person name="Fujiwara M."/>
            <person name="Mori M."/>
            <person name="Tomita M."/>
            <person name="Arakawa K."/>
        </authorList>
    </citation>
    <scope>NUCLEOTIDE SEQUENCE [LARGE SCALE GENOMIC DNA]</scope>
</reference>
<protein>
    <submittedName>
        <fullName evidence="2">Uncharacterized protein</fullName>
    </submittedName>
</protein>
<proteinExistence type="predicted"/>
<evidence type="ECO:0000313" key="2">
    <source>
        <dbReference type="EMBL" id="GBL83576.1"/>
    </source>
</evidence>
<feature type="region of interest" description="Disordered" evidence="1">
    <location>
        <begin position="70"/>
        <end position="92"/>
    </location>
</feature>
<dbReference type="AlphaFoldDB" id="A0A4Y2AWX0"/>
<name>A0A4Y2AWX0_ARAVE</name>
<feature type="compositionally biased region" description="Basic and acidic residues" evidence="1">
    <location>
        <begin position="70"/>
        <end position="85"/>
    </location>
</feature>
<sequence>MICTRISVQTVIQIRIFKTTTALLKRPLGYTNPKVLGTGSLGSVVRFKNPEKDEEVTTKLLYLDNTSEGEKKNLDQTTTPEHHCEVAPCSVR</sequence>
<dbReference type="Proteomes" id="UP000499080">
    <property type="component" value="Unassembled WGS sequence"/>
</dbReference>
<evidence type="ECO:0000256" key="1">
    <source>
        <dbReference type="SAM" id="MobiDB-lite"/>
    </source>
</evidence>
<accession>A0A4Y2AWX0</accession>
<keyword evidence="3" id="KW-1185">Reference proteome</keyword>
<dbReference type="EMBL" id="BGPR01000033">
    <property type="protein sequence ID" value="GBL83576.1"/>
    <property type="molecule type" value="Genomic_DNA"/>
</dbReference>
<gene>
    <name evidence="2" type="ORF">AVEN_196407_1</name>
</gene>